<evidence type="ECO:0000259" key="2">
    <source>
        <dbReference type="PROSITE" id="PS00028"/>
    </source>
</evidence>
<accession>A0ABR2VUU2</accession>
<dbReference type="InterPro" id="IPR013087">
    <property type="entry name" value="Znf_C2H2_type"/>
</dbReference>
<organism evidence="3 4">
    <name type="scientific">Basidiobolus ranarum</name>
    <dbReference type="NCBI Taxonomy" id="34480"/>
    <lineage>
        <taxon>Eukaryota</taxon>
        <taxon>Fungi</taxon>
        <taxon>Fungi incertae sedis</taxon>
        <taxon>Zoopagomycota</taxon>
        <taxon>Entomophthoromycotina</taxon>
        <taxon>Basidiobolomycetes</taxon>
        <taxon>Basidiobolales</taxon>
        <taxon>Basidiobolaceae</taxon>
        <taxon>Basidiobolus</taxon>
    </lineage>
</organism>
<keyword evidence="4" id="KW-1185">Reference proteome</keyword>
<dbReference type="InterPro" id="IPR039327">
    <property type="entry name" value="CON7-like"/>
</dbReference>
<comment type="caution">
    <text evidence="3">The sequence shown here is derived from an EMBL/GenBank/DDBJ whole genome shotgun (WGS) entry which is preliminary data.</text>
</comment>
<reference evidence="3 4" key="1">
    <citation type="submission" date="2023-04" db="EMBL/GenBank/DDBJ databases">
        <title>Genome of Basidiobolus ranarum AG-B5.</title>
        <authorList>
            <person name="Stajich J.E."/>
            <person name="Carter-House D."/>
            <person name="Gryganskyi A."/>
        </authorList>
    </citation>
    <scope>NUCLEOTIDE SEQUENCE [LARGE SCALE GENOMIC DNA]</scope>
    <source>
        <strain evidence="3 4">AG-B5</strain>
    </source>
</reference>
<feature type="compositionally biased region" description="Polar residues" evidence="1">
    <location>
        <begin position="142"/>
        <end position="164"/>
    </location>
</feature>
<feature type="region of interest" description="Disordered" evidence="1">
    <location>
        <begin position="142"/>
        <end position="203"/>
    </location>
</feature>
<evidence type="ECO:0000313" key="4">
    <source>
        <dbReference type="Proteomes" id="UP001479436"/>
    </source>
</evidence>
<dbReference type="PANTHER" id="PTHR36167:SF3">
    <property type="entry name" value="C2H2 FINGER DOMAIN TRANSCRIPTION FACTOR (EUROFUNG)-RELATED"/>
    <property type="match status" value="1"/>
</dbReference>
<proteinExistence type="predicted"/>
<evidence type="ECO:0000313" key="3">
    <source>
        <dbReference type="EMBL" id="KAK9703111.1"/>
    </source>
</evidence>
<feature type="domain" description="C2H2-type" evidence="2">
    <location>
        <begin position="353"/>
        <end position="377"/>
    </location>
</feature>
<sequence length="402" mass="44942">MSLSLDYNHSSHSHGMSYSTEYQKASIEVQHVHSMKHELADSHYAKHSCTYPDTISRVPFLNSSKSGTGFPKTEQTMLSRPNPTSPISSQYTPAPKTNPSQSTENYIQPSYRYQKTPHLRKQHHSLSVDSYDTRENVYSTPLRSSSIDSSFNLPRISSENTNLCSSPQRSDLSRSSSYTSASNWSPSPRVTTPPPSLPPLSETLNNIFVESPKESLLSSGVSSTESASTPKNTQFTHAISPLAPSFRSENHMTTSVAQVLPPLMNRHPASQPYQSVAKPGSSTGVSKHPILPSMVEALTMDHRQPLPNSPAFGSADEYSRDEKRMFSFVSLPGVNGKKRPRRKFDEIERLYSCNHSGCTKSYGTLNHLNAHVTMQKHGIKRLPSEFKELRKHWKKQKQSSDY</sequence>
<feature type="compositionally biased region" description="Low complexity" evidence="1">
    <location>
        <begin position="165"/>
        <end position="190"/>
    </location>
</feature>
<protein>
    <recommendedName>
        <fullName evidence="2">C2H2-type domain-containing protein</fullName>
    </recommendedName>
</protein>
<dbReference type="EMBL" id="JASJQH010007667">
    <property type="protein sequence ID" value="KAK9703111.1"/>
    <property type="molecule type" value="Genomic_DNA"/>
</dbReference>
<dbReference type="Proteomes" id="UP001479436">
    <property type="component" value="Unassembled WGS sequence"/>
</dbReference>
<dbReference type="PROSITE" id="PS00028">
    <property type="entry name" value="ZINC_FINGER_C2H2_1"/>
    <property type="match status" value="1"/>
</dbReference>
<feature type="region of interest" description="Disordered" evidence="1">
    <location>
        <begin position="62"/>
        <end position="105"/>
    </location>
</feature>
<gene>
    <name evidence="3" type="ORF">K7432_010907</name>
</gene>
<evidence type="ECO:0000256" key="1">
    <source>
        <dbReference type="SAM" id="MobiDB-lite"/>
    </source>
</evidence>
<name>A0ABR2VUU2_9FUNG</name>
<dbReference type="PANTHER" id="PTHR36167">
    <property type="entry name" value="C2H2 FINGER DOMAIN TRANSCRIPTION FACTOR (EUROFUNG)-RELATED"/>
    <property type="match status" value="1"/>
</dbReference>